<organism evidence="4 5">
    <name type="scientific">Pseudoxanthomonas putridarboris</name>
    <dbReference type="NCBI Taxonomy" id="752605"/>
    <lineage>
        <taxon>Bacteria</taxon>
        <taxon>Pseudomonadati</taxon>
        <taxon>Pseudomonadota</taxon>
        <taxon>Gammaproteobacteria</taxon>
        <taxon>Lysobacterales</taxon>
        <taxon>Lysobacteraceae</taxon>
        <taxon>Pseudoxanthomonas</taxon>
    </lineage>
</organism>
<evidence type="ECO:0000313" key="5">
    <source>
        <dbReference type="Proteomes" id="UP001459204"/>
    </source>
</evidence>
<dbReference type="PANTHER" id="PTHR31084">
    <property type="entry name" value="ALPHA-L-FUCOSIDASE 2"/>
    <property type="match status" value="1"/>
</dbReference>
<dbReference type="Proteomes" id="UP001459204">
    <property type="component" value="Unassembled WGS sequence"/>
</dbReference>
<protein>
    <recommendedName>
        <fullName evidence="3">Glycosyl hydrolase family 95 catalytic domain-containing protein</fullName>
    </recommendedName>
</protein>
<dbReference type="PANTHER" id="PTHR31084:SF0">
    <property type="entry name" value="ALPHA-L-FUCOSIDASE 2"/>
    <property type="match status" value="1"/>
</dbReference>
<feature type="chain" id="PRO_5045296103" description="Glycosyl hydrolase family 95 catalytic domain-containing protein" evidence="2">
    <location>
        <begin position="25"/>
        <end position="811"/>
    </location>
</feature>
<feature type="domain" description="Glycosyl hydrolase family 95 catalytic" evidence="3">
    <location>
        <begin position="324"/>
        <end position="526"/>
    </location>
</feature>
<reference evidence="4 5" key="1">
    <citation type="submission" date="2024-04" db="EMBL/GenBank/DDBJ databases">
        <title>Draft genome sequence of Pseudoxanthomonas putridarboris WD12.</title>
        <authorList>
            <person name="Oh J."/>
        </authorList>
    </citation>
    <scope>NUCLEOTIDE SEQUENCE [LARGE SCALE GENOMIC DNA]</scope>
    <source>
        <strain evidence="4 5">WD12</strain>
    </source>
</reference>
<dbReference type="InterPro" id="IPR008928">
    <property type="entry name" value="6-hairpin_glycosidase_sf"/>
</dbReference>
<feature type="compositionally biased region" description="Basic and acidic residues" evidence="1">
    <location>
        <begin position="797"/>
        <end position="811"/>
    </location>
</feature>
<proteinExistence type="predicted"/>
<name>A0ABU9J2B7_9GAMM</name>
<dbReference type="EMBL" id="JBBWWT010000006">
    <property type="protein sequence ID" value="MEL1265372.1"/>
    <property type="molecule type" value="Genomic_DNA"/>
</dbReference>
<accession>A0ABU9J2B7</accession>
<dbReference type="InterPro" id="IPR012341">
    <property type="entry name" value="6hp_glycosidase-like_sf"/>
</dbReference>
<dbReference type="SUPFAM" id="SSF48208">
    <property type="entry name" value="Six-hairpin glycosidases"/>
    <property type="match status" value="1"/>
</dbReference>
<gene>
    <name evidence="4" type="ORF">AAD027_13495</name>
</gene>
<evidence type="ECO:0000259" key="3">
    <source>
        <dbReference type="Pfam" id="PF22124"/>
    </source>
</evidence>
<keyword evidence="5" id="KW-1185">Reference proteome</keyword>
<feature type="region of interest" description="Disordered" evidence="1">
    <location>
        <begin position="774"/>
        <end position="811"/>
    </location>
</feature>
<dbReference type="Pfam" id="PF22124">
    <property type="entry name" value="Glyco_hydro_95_cat"/>
    <property type="match status" value="1"/>
</dbReference>
<comment type="caution">
    <text evidence="4">The sequence shown here is derived from an EMBL/GenBank/DDBJ whole genome shotgun (WGS) entry which is preliminary data.</text>
</comment>
<evidence type="ECO:0000313" key="4">
    <source>
        <dbReference type="EMBL" id="MEL1265372.1"/>
    </source>
</evidence>
<sequence>MNRHGLRALLLSAVLALPGMPALAASAAGDDVAARVARSNIFVGQPNILESQAMPLGNGRLGAAVWAADGLTVQLNRADGLPDRLSPGWLVVPGLQRMTRDRGFRAHLDLHDGEWHQAGGGMTARVYVDQRSDRLVVDVAGAEPGQEQTAFLKLWSPRAPSAAARGAVALLAEHWRDDQRPGASGRPFGTLAALSAEAGDVRAERIDDRTVALRFRPLADGRFRLVVAAPAYDGGRDAFDVAADALSPPLDAAASRRDWHDFWQRAALITAQSDNGAAQYAEQIRTLFLYASAAHNDATGQVRIPGSQAGVADLFSSLRDDHMWDPAAFWGWNLRMQVAANLSAGLPELNRPFFSLYRDNLEAVRDWTLAKMGGRPGICIPETMRFNGVGVEYEGTRFRPFPIVTHSCDLGWSSTSNARTLTTGAEVGLWIWETYLKTGDREFLSEHFPLMAEAARFLRAYQQPGDDGLLHTRPSNAHETQHDVFDPATDISAIRALYPAVIAASRLLDRETALADDLARALPLTPELPLAPATGEPDPLLPVAARTSGPVFAPSHDATAHARNSENIGLEAVWPYGIVGPGHPAFDVARRTYAYRPFRHLATWSNDPIHAARLGWGDEVERSIHALVQVYQAFPNGLASFSGTGGEFYLEQAGVVAAALSEALVQDNGDIRIAPAIPAGWSVDGTVYVRGDARIAVAVRAGQPRRVVIAGGSDTVLTLVNPWPGQRIERTDAGRTTLLPSGDRVRVSVAKGDTVTLAPQGGGDVAALAPPGEAAARSLGRSSIGLPPPCCAAPEGYRPDTDRPPYREPSP</sequence>
<keyword evidence="2" id="KW-0732">Signal</keyword>
<dbReference type="Gene3D" id="1.50.10.10">
    <property type="match status" value="1"/>
</dbReference>
<dbReference type="RefSeq" id="WP_341726547.1">
    <property type="nucleotide sequence ID" value="NZ_JBBWWT010000006.1"/>
</dbReference>
<evidence type="ECO:0000256" key="1">
    <source>
        <dbReference type="SAM" id="MobiDB-lite"/>
    </source>
</evidence>
<dbReference type="InterPro" id="IPR054363">
    <property type="entry name" value="GH95_cat"/>
</dbReference>
<feature type="signal peptide" evidence="2">
    <location>
        <begin position="1"/>
        <end position="24"/>
    </location>
</feature>
<evidence type="ECO:0000256" key="2">
    <source>
        <dbReference type="SAM" id="SignalP"/>
    </source>
</evidence>